<accession>A0A9N8WA64</accession>
<dbReference type="AlphaFoldDB" id="A0A9N8WA64"/>
<feature type="compositionally biased region" description="Basic residues" evidence="1">
    <location>
        <begin position="304"/>
        <end position="325"/>
    </location>
</feature>
<reference evidence="2" key="1">
    <citation type="submission" date="2021-06" db="EMBL/GenBank/DDBJ databases">
        <authorList>
            <person name="Kallberg Y."/>
            <person name="Tangrot J."/>
            <person name="Rosling A."/>
        </authorList>
    </citation>
    <scope>NUCLEOTIDE SEQUENCE</scope>
    <source>
        <strain evidence="2">MA453B</strain>
    </source>
</reference>
<feature type="compositionally biased region" description="Basic and acidic residues" evidence="1">
    <location>
        <begin position="290"/>
        <end position="299"/>
    </location>
</feature>
<name>A0A9N8WA64_9GLOM</name>
<gene>
    <name evidence="2" type="ORF">DERYTH_LOCUS1760</name>
</gene>
<proteinExistence type="predicted"/>
<feature type="region of interest" description="Disordered" evidence="1">
    <location>
        <begin position="290"/>
        <end position="325"/>
    </location>
</feature>
<dbReference type="EMBL" id="CAJVPY010000514">
    <property type="protein sequence ID" value="CAG8477525.1"/>
    <property type="molecule type" value="Genomic_DNA"/>
</dbReference>
<sequence length="325" mass="36874">MPAQIIKTILMILLTTKLSFKGLVLVLRILIVQNGNSADKHVEVEQLNNLLVDKKDIIDRILESKPVYAIGPNFYKNYSFPFITCWATSELEPSVLEQPAAIFDYKFIVRCQIIEPIDGNDTSKVNSATESFEGNNNNGGNSRSSKSNNRSGNDNYRMKRIDPIEHLSNAPKPGILRQADSAKTTSSEWDLQAAGTGVTGYSWLYEDKSGELNLKFEPGLHKCKGRILIDGYLARNFEIYKTKADKMPPSISYNDLKDFNEKFAKLNFHQGAVEGLIFTTVLRMEWDQKGNKRSEEIQKNNKGTTKRMIKKPQRSNKKMIKNTKK</sequence>
<evidence type="ECO:0000256" key="1">
    <source>
        <dbReference type="SAM" id="MobiDB-lite"/>
    </source>
</evidence>
<keyword evidence="3" id="KW-1185">Reference proteome</keyword>
<comment type="caution">
    <text evidence="2">The sequence shown here is derived from an EMBL/GenBank/DDBJ whole genome shotgun (WGS) entry which is preliminary data.</text>
</comment>
<feature type="region of interest" description="Disordered" evidence="1">
    <location>
        <begin position="125"/>
        <end position="156"/>
    </location>
</feature>
<organism evidence="2 3">
    <name type="scientific">Dentiscutata erythropus</name>
    <dbReference type="NCBI Taxonomy" id="1348616"/>
    <lineage>
        <taxon>Eukaryota</taxon>
        <taxon>Fungi</taxon>
        <taxon>Fungi incertae sedis</taxon>
        <taxon>Mucoromycota</taxon>
        <taxon>Glomeromycotina</taxon>
        <taxon>Glomeromycetes</taxon>
        <taxon>Diversisporales</taxon>
        <taxon>Gigasporaceae</taxon>
        <taxon>Dentiscutata</taxon>
    </lineage>
</organism>
<feature type="compositionally biased region" description="Low complexity" evidence="1">
    <location>
        <begin position="134"/>
        <end position="155"/>
    </location>
</feature>
<protein>
    <submittedName>
        <fullName evidence="2">26846_t:CDS:1</fullName>
    </submittedName>
</protein>
<evidence type="ECO:0000313" key="3">
    <source>
        <dbReference type="Proteomes" id="UP000789405"/>
    </source>
</evidence>
<dbReference type="Proteomes" id="UP000789405">
    <property type="component" value="Unassembled WGS sequence"/>
</dbReference>
<dbReference type="OrthoDB" id="2375172at2759"/>
<evidence type="ECO:0000313" key="2">
    <source>
        <dbReference type="EMBL" id="CAG8477525.1"/>
    </source>
</evidence>